<reference evidence="3 4" key="1">
    <citation type="submission" date="2021-06" db="EMBL/GenBank/DDBJ databases">
        <authorList>
            <person name="Palmer J.M."/>
        </authorList>
    </citation>
    <scope>NUCLEOTIDE SEQUENCE [LARGE SCALE GENOMIC DNA]</scope>
    <source>
        <strain evidence="3 4">XR_2019</strain>
        <tissue evidence="3">Muscle</tissue>
    </source>
</reference>
<protein>
    <submittedName>
        <fullName evidence="3">Uncharacterized protein</fullName>
    </submittedName>
</protein>
<evidence type="ECO:0000256" key="2">
    <source>
        <dbReference type="SAM" id="Phobius"/>
    </source>
</evidence>
<sequence>QSQNSSRPEMEMSGAPGMPGRQQQQQRSGTVKRRRWGGLRQQWKLLGLFEIDQQHEFYSLTSMMKEGLAAAIQTTIDNPPTYPAPAVRLSADMRREYWLMDLFTFFLTTGIFLLHYTQGQVCATTLLQATNTD</sequence>
<accession>A0ABV0VVN1</accession>
<organism evidence="3 4">
    <name type="scientific">Xenotaenia resolanae</name>
    <dbReference type="NCBI Taxonomy" id="208358"/>
    <lineage>
        <taxon>Eukaryota</taxon>
        <taxon>Metazoa</taxon>
        <taxon>Chordata</taxon>
        <taxon>Craniata</taxon>
        <taxon>Vertebrata</taxon>
        <taxon>Euteleostomi</taxon>
        <taxon>Actinopterygii</taxon>
        <taxon>Neopterygii</taxon>
        <taxon>Teleostei</taxon>
        <taxon>Neoteleostei</taxon>
        <taxon>Acanthomorphata</taxon>
        <taxon>Ovalentaria</taxon>
        <taxon>Atherinomorphae</taxon>
        <taxon>Cyprinodontiformes</taxon>
        <taxon>Goodeidae</taxon>
        <taxon>Xenotaenia</taxon>
    </lineage>
</organism>
<feature type="region of interest" description="Disordered" evidence="1">
    <location>
        <begin position="1"/>
        <end position="35"/>
    </location>
</feature>
<evidence type="ECO:0000256" key="1">
    <source>
        <dbReference type="SAM" id="MobiDB-lite"/>
    </source>
</evidence>
<proteinExistence type="predicted"/>
<dbReference type="Proteomes" id="UP001444071">
    <property type="component" value="Unassembled WGS sequence"/>
</dbReference>
<dbReference type="EMBL" id="JAHRIM010012626">
    <property type="protein sequence ID" value="MEQ2261288.1"/>
    <property type="molecule type" value="Genomic_DNA"/>
</dbReference>
<feature type="transmembrane region" description="Helical" evidence="2">
    <location>
        <begin position="97"/>
        <end position="116"/>
    </location>
</feature>
<keyword evidence="2" id="KW-1133">Transmembrane helix</keyword>
<feature type="non-terminal residue" evidence="3">
    <location>
        <position position="1"/>
    </location>
</feature>
<keyword evidence="4" id="KW-1185">Reference proteome</keyword>
<keyword evidence="2" id="KW-0812">Transmembrane</keyword>
<evidence type="ECO:0000313" key="4">
    <source>
        <dbReference type="Proteomes" id="UP001444071"/>
    </source>
</evidence>
<comment type="caution">
    <text evidence="3">The sequence shown here is derived from an EMBL/GenBank/DDBJ whole genome shotgun (WGS) entry which is preliminary data.</text>
</comment>
<evidence type="ECO:0000313" key="3">
    <source>
        <dbReference type="EMBL" id="MEQ2261288.1"/>
    </source>
</evidence>
<name>A0ABV0VVN1_9TELE</name>
<gene>
    <name evidence="3" type="ORF">XENORESO_008202</name>
</gene>
<keyword evidence="2" id="KW-0472">Membrane</keyword>